<evidence type="ECO:0000313" key="1">
    <source>
        <dbReference type="EMBL" id="OGM28883.1"/>
    </source>
</evidence>
<gene>
    <name evidence="1" type="ORF">A2801_02895</name>
</gene>
<dbReference type="AlphaFoldDB" id="A0A1F7YNM3"/>
<dbReference type="EMBL" id="MGGM01000023">
    <property type="protein sequence ID" value="OGM28883.1"/>
    <property type="molecule type" value="Genomic_DNA"/>
</dbReference>
<name>A0A1F7YNM3_9BACT</name>
<sequence length="63" mass="7263">MVQPKDLLTPAEITALTVIYKTYKLKQKVQRKAVEHSFYLATGKKLGRVYYAIPIVQKLLELL</sequence>
<dbReference type="Proteomes" id="UP000177263">
    <property type="component" value="Unassembled WGS sequence"/>
</dbReference>
<organism evidence="1 2">
    <name type="scientific">Candidatus Woesebacteria bacterium RIFCSPHIGHO2_01_FULL_41_10</name>
    <dbReference type="NCBI Taxonomy" id="1802500"/>
    <lineage>
        <taxon>Bacteria</taxon>
        <taxon>Candidatus Woeseibacteriota</taxon>
    </lineage>
</organism>
<proteinExistence type="predicted"/>
<reference evidence="1 2" key="1">
    <citation type="journal article" date="2016" name="Nat. Commun.">
        <title>Thousands of microbial genomes shed light on interconnected biogeochemical processes in an aquifer system.</title>
        <authorList>
            <person name="Anantharaman K."/>
            <person name="Brown C.T."/>
            <person name="Hug L.A."/>
            <person name="Sharon I."/>
            <person name="Castelle C.J."/>
            <person name="Probst A.J."/>
            <person name="Thomas B.C."/>
            <person name="Singh A."/>
            <person name="Wilkins M.J."/>
            <person name="Karaoz U."/>
            <person name="Brodie E.L."/>
            <person name="Williams K.H."/>
            <person name="Hubbard S.S."/>
            <person name="Banfield J.F."/>
        </authorList>
    </citation>
    <scope>NUCLEOTIDE SEQUENCE [LARGE SCALE GENOMIC DNA]</scope>
</reference>
<protein>
    <submittedName>
        <fullName evidence="1">Uncharacterized protein</fullName>
    </submittedName>
</protein>
<comment type="caution">
    <text evidence="1">The sequence shown here is derived from an EMBL/GenBank/DDBJ whole genome shotgun (WGS) entry which is preliminary data.</text>
</comment>
<dbReference type="STRING" id="1802500.A2801_02895"/>
<accession>A0A1F7YNM3</accession>
<evidence type="ECO:0000313" key="2">
    <source>
        <dbReference type="Proteomes" id="UP000177263"/>
    </source>
</evidence>